<dbReference type="SUPFAM" id="SSF53850">
    <property type="entry name" value="Periplasmic binding protein-like II"/>
    <property type="match status" value="1"/>
</dbReference>
<dbReference type="SUPFAM" id="SSF46785">
    <property type="entry name" value="Winged helix' DNA-binding domain"/>
    <property type="match status" value="1"/>
</dbReference>
<sequence length="310" mass="33508">MAVNLGVQHLRCIAAIAEHESFTEAATALGMVQSSLSRSVAEAERRLDVTLFERTTRKVVVTPDGRAVTEYARQMVSDFDEGLAQISRFVTGDRGTVSMACLPSLAATFLPPYVVRFRRAHPDVQLDIRDGLRRESLDLLFDGTVDIALVSTPSVIPGVLQQTLTTDSFYCALLPTHRLANRTELDWTDLEGEPFIAFGPQSSIAEPVLQALHAAGVTTGPVMHAQNVGAVAGLVAADLGITAVPRMVLPMMVFAGLVHIPLVPTVERIISLVRVENRHETASVKNFVRCLLTDQTELAELTAPGGAAFR</sequence>
<dbReference type="PROSITE" id="PS50931">
    <property type="entry name" value="HTH_LYSR"/>
    <property type="match status" value="1"/>
</dbReference>
<evidence type="ECO:0000256" key="1">
    <source>
        <dbReference type="ARBA" id="ARBA00009437"/>
    </source>
</evidence>
<dbReference type="PANTHER" id="PTHR30346">
    <property type="entry name" value="TRANSCRIPTIONAL DUAL REGULATOR HCAR-RELATED"/>
    <property type="match status" value="1"/>
</dbReference>
<keyword evidence="8" id="KW-1185">Reference proteome</keyword>
<evidence type="ECO:0000256" key="5">
    <source>
        <dbReference type="ARBA" id="ARBA00023163"/>
    </source>
</evidence>
<dbReference type="GO" id="GO:0003677">
    <property type="term" value="F:DNA binding"/>
    <property type="evidence" value="ECO:0007669"/>
    <property type="project" value="UniProtKB-KW"/>
</dbReference>
<gene>
    <name evidence="7" type="ORF">SAMN05421642_103326</name>
</gene>
<keyword evidence="3 7" id="KW-0238">DNA-binding</keyword>
<dbReference type="InterPro" id="IPR036388">
    <property type="entry name" value="WH-like_DNA-bd_sf"/>
</dbReference>
<dbReference type="Gene3D" id="3.40.190.290">
    <property type="match status" value="1"/>
</dbReference>
<keyword evidence="4" id="KW-0010">Activator</keyword>
<dbReference type="GO" id="GO:0003700">
    <property type="term" value="F:DNA-binding transcription factor activity"/>
    <property type="evidence" value="ECO:0007669"/>
    <property type="project" value="InterPro"/>
</dbReference>
<dbReference type="OrthoDB" id="7278199at2"/>
<dbReference type="Gene3D" id="1.10.10.10">
    <property type="entry name" value="Winged helix-like DNA-binding domain superfamily/Winged helix DNA-binding domain"/>
    <property type="match status" value="1"/>
</dbReference>
<dbReference type="InterPro" id="IPR036390">
    <property type="entry name" value="WH_DNA-bd_sf"/>
</dbReference>
<keyword evidence="2" id="KW-0805">Transcription regulation</keyword>
<evidence type="ECO:0000259" key="6">
    <source>
        <dbReference type="PROSITE" id="PS50931"/>
    </source>
</evidence>
<evidence type="ECO:0000256" key="3">
    <source>
        <dbReference type="ARBA" id="ARBA00023125"/>
    </source>
</evidence>
<protein>
    <submittedName>
        <fullName evidence="7">DNA-binding transcriptional regulator, LysR family</fullName>
    </submittedName>
</protein>
<dbReference type="Pfam" id="PF03466">
    <property type="entry name" value="LysR_substrate"/>
    <property type="match status" value="1"/>
</dbReference>
<evidence type="ECO:0000256" key="2">
    <source>
        <dbReference type="ARBA" id="ARBA00023015"/>
    </source>
</evidence>
<comment type="similarity">
    <text evidence="1">Belongs to the LysR transcriptional regulatory family.</text>
</comment>
<proteinExistence type="inferred from homology"/>
<name>A0A239FJI1_9NOCA</name>
<keyword evidence="5" id="KW-0804">Transcription</keyword>
<dbReference type="InterPro" id="IPR000847">
    <property type="entry name" value="LysR_HTH_N"/>
</dbReference>
<dbReference type="EMBL" id="FZOW01000003">
    <property type="protein sequence ID" value="SNS57046.1"/>
    <property type="molecule type" value="Genomic_DNA"/>
</dbReference>
<organism evidence="7 8">
    <name type="scientific">Rhodococcoides kyotonense</name>
    <dbReference type="NCBI Taxonomy" id="398843"/>
    <lineage>
        <taxon>Bacteria</taxon>
        <taxon>Bacillati</taxon>
        <taxon>Actinomycetota</taxon>
        <taxon>Actinomycetes</taxon>
        <taxon>Mycobacteriales</taxon>
        <taxon>Nocardiaceae</taxon>
        <taxon>Rhodococcoides</taxon>
    </lineage>
</organism>
<dbReference type="AlphaFoldDB" id="A0A239FJI1"/>
<evidence type="ECO:0000313" key="7">
    <source>
        <dbReference type="EMBL" id="SNS57046.1"/>
    </source>
</evidence>
<feature type="domain" description="HTH lysR-type" evidence="6">
    <location>
        <begin position="5"/>
        <end position="62"/>
    </location>
</feature>
<reference evidence="8" key="1">
    <citation type="submission" date="2017-06" db="EMBL/GenBank/DDBJ databases">
        <authorList>
            <person name="Varghese N."/>
            <person name="Submissions S."/>
        </authorList>
    </citation>
    <scope>NUCLEOTIDE SEQUENCE [LARGE SCALE GENOMIC DNA]</scope>
    <source>
        <strain evidence="8">JCM 23211</strain>
    </source>
</reference>
<evidence type="ECO:0000313" key="8">
    <source>
        <dbReference type="Proteomes" id="UP000198327"/>
    </source>
</evidence>
<dbReference type="Proteomes" id="UP000198327">
    <property type="component" value="Unassembled WGS sequence"/>
</dbReference>
<dbReference type="CDD" id="cd08440">
    <property type="entry name" value="PBP2_LTTR_like_4"/>
    <property type="match status" value="1"/>
</dbReference>
<dbReference type="FunFam" id="1.10.10.10:FF:000001">
    <property type="entry name" value="LysR family transcriptional regulator"/>
    <property type="match status" value="1"/>
</dbReference>
<evidence type="ECO:0000256" key="4">
    <source>
        <dbReference type="ARBA" id="ARBA00023159"/>
    </source>
</evidence>
<dbReference type="Pfam" id="PF00126">
    <property type="entry name" value="HTH_1"/>
    <property type="match status" value="1"/>
</dbReference>
<dbReference type="RefSeq" id="WP_089244472.1">
    <property type="nucleotide sequence ID" value="NZ_FZOW01000003.1"/>
</dbReference>
<dbReference type="GO" id="GO:0032993">
    <property type="term" value="C:protein-DNA complex"/>
    <property type="evidence" value="ECO:0007669"/>
    <property type="project" value="TreeGrafter"/>
</dbReference>
<accession>A0A239FJI1</accession>
<dbReference type="PANTHER" id="PTHR30346:SF28">
    <property type="entry name" value="HTH-TYPE TRANSCRIPTIONAL REGULATOR CYNR"/>
    <property type="match status" value="1"/>
</dbReference>
<dbReference type="InterPro" id="IPR005119">
    <property type="entry name" value="LysR_subst-bd"/>
</dbReference>